<evidence type="ECO:0000313" key="1">
    <source>
        <dbReference type="EMBL" id="RMZ97099.1"/>
    </source>
</evidence>
<proteinExistence type="predicted"/>
<name>A0A3M7PDN4_BRAPC</name>
<gene>
    <name evidence="1" type="ORF">BpHYR1_007217</name>
</gene>
<dbReference type="Proteomes" id="UP000276133">
    <property type="component" value="Unassembled WGS sequence"/>
</dbReference>
<accession>A0A3M7PDN4</accession>
<evidence type="ECO:0000313" key="2">
    <source>
        <dbReference type="Proteomes" id="UP000276133"/>
    </source>
</evidence>
<protein>
    <submittedName>
        <fullName evidence="1">Uncharacterized protein</fullName>
    </submittedName>
</protein>
<comment type="caution">
    <text evidence="1">The sequence shown here is derived from an EMBL/GenBank/DDBJ whole genome shotgun (WGS) entry which is preliminary data.</text>
</comment>
<sequence>MSVNRLCISFCINQILMIKTMYQLIHFAERFLDHLKKNRILLTINLFVTIGAELELNLFEILKKNTFSKLTFSIQAGTSSKLFVFKVTLLGPVSGISGMVSDRDLIID</sequence>
<organism evidence="1 2">
    <name type="scientific">Brachionus plicatilis</name>
    <name type="common">Marine rotifer</name>
    <name type="synonym">Brachionus muelleri</name>
    <dbReference type="NCBI Taxonomy" id="10195"/>
    <lineage>
        <taxon>Eukaryota</taxon>
        <taxon>Metazoa</taxon>
        <taxon>Spiralia</taxon>
        <taxon>Gnathifera</taxon>
        <taxon>Rotifera</taxon>
        <taxon>Eurotatoria</taxon>
        <taxon>Monogononta</taxon>
        <taxon>Pseudotrocha</taxon>
        <taxon>Ploima</taxon>
        <taxon>Brachionidae</taxon>
        <taxon>Brachionus</taxon>
    </lineage>
</organism>
<dbReference type="EMBL" id="REGN01011649">
    <property type="protein sequence ID" value="RMZ97099.1"/>
    <property type="molecule type" value="Genomic_DNA"/>
</dbReference>
<reference evidence="1 2" key="1">
    <citation type="journal article" date="2018" name="Sci. Rep.">
        <title>Genomic signatures of local adaptation to the degree of environmental predictability in rotifers.</title>
        <authorList>
            <person name="Franch-Gras L."/>
            <person name="Hahn C."/>
            <person name="Garcia-Roger E.M."/>
            <person name="Carmona M.J."/>
            <person name="Serra M."/>
            <person name="Gomez A."/>
        </authorList>
    </citation>
    <scope>NUCLEOTIDE SEQUENCE [LARGE SCALE GENOMIC DNA]</scope>
    <source>
        <strain evidence="1">HYR1</strain>
    </source>
</reference>
<dbReference type="AlphaFoldDB" id="A0A3M7PDN4"/>
<keyword evidence="2" id="KW-1185">Reference proteome</keyword>